<dbReference type="OrthoDB" id="886566at2"/>
<dbReference type="RefSeq" id="WP_119656434.1">
    <property type="nucleotide sequence ID" value="NZ_JBHUOI010000024.1"/>
</dbReference>
<accession>A0A418QU33</accession>
<keyword evidence="1" id="KW-0472">Membrane</keyword>
<keyword evidence="1" id="KW-0812">Transmembrane</keyword>
<dbReference type="Proteomes" id="UP000284250">
    <property type="component" value="Unassembled WGS sequence"/>
</dbReference>
<dbReference type="AlphaFoldDB" id="A0A418QU33"/>
<keyword evidence="3" id="KW-1185">Reference proteome</keyword>
<feature type="transmembrane region" description="Helical" evidence="1">
    <location>
        <begin position="137"/>
        <end position="159"/>
    </location>
</feature>
<organism evidence="2 3">
    <name type="scientific">Hymenobacter rubripertinctus</name>
    <dbReference type="NCBI Taxonomy" id="2029981"/>
    <lineage>
        <taxon>Bacteria</taxon>
        <taxon>Pseudomonadati</taxon>
        <taxon>Bacteroidota</taxon>
        <taxon>Cytophagia</taxon>
        <taxon>Cytophagales</taxon>
        <taxon>Hymenobacteraceae</taxon>
        <taxon>Hymenobacter</taxon>
    </lineage>
</organism>
<name>A0A418QU33_9BACT</name>
<reference evidence="2 3" key="1">
    <citation type="submission" date="2019-01" db="EMBL/GenBank/DDBJ databases">
        <title>Hymenobacter humicola sp. nov., isolated from soils in Antarctica.</title>
        <authorList>
            <person name="Sedlacek I."/>
            <person name="Holochova P."/>
            <person name="Kralova S."/>
            <person name="Pantucek R."/>
            <person name="Stankova E."/>
            <person name="Vrbovska V."/>
            <person name="Kristofova L."/>
            <person name="Svec P."/>
            <person name="Busse H.-J."/>
        </authorList>
    </citation>
    <scope>NUCLEOTIDE SEQUENCE [LARGE SCALE GENOMIC DNA]</scope>
    <source>
        <strain evidence="2 3">CCM 8852</strain>
    </source>
</reference>
<evidence type="ECO:0000313" key="2">
    <source>
        <dbReference type="EMBL" id="RIY08633.1"/>
    </source>
</evidence>
<feature type="transmembrane region" description="Helical" evidence="1">
    <location>
        <begin position="165"/>
        <end position="185"/>
    </location>
</feature>
<dbReference type="EMBL" id="QYCN01000021">
    <property type="protein sequence ID" value="RIY08633.1"/>
    <property type="molecule type" value="Genomic_DNA"/>
</dbReference>
<evidence type="ECO:0000313" key="3">
    <source>
        <dbReference type="Proteomes" id="UP000284250"/>
    </source>
</evidence>
<sequence length="186" mass="20743">MPNDRPDPYLLARMRQQERAAYLGQLAHKLRWINWAAVAFCLVLGLDWALPMQEFVREPLLRQQPVSAGGTLANPQMAYQIETPHTRFRLHPSQMYRLQGASRVTVWRTPLLRVVRFVKAPAVVAGRTPFAPSGGRLYHSVLAAFPLALFLIAGVGLTLPFGPEARLNTAIVSGLLWIVTLALLVI</sequence>
<proteinExistence type="predicted"/>
<evidence type="ECO:0000256" key="1">
    <source>
        <dbReference type="SAM" id="Phobius"/>
    </source>
</evidence>
<keyword evidence="1" id="KW-1133">Transmembrane helix</keyword>
<protein>
    <submittedName>
        <fullName evidence="2">Uncharacterized protein</fullName>
    </submittedName>
</protein>
<gene>
    <name evidence="2" type="ORF">D0T11_14055</name>
</gene>
<comment type="caution">
    <text evidence="2">The sequence shown here is derived from an EMBL/GenBank/DDBJ whole genome shotgun (WGS) entry which is preliminary data.</text>
</comment>
<feature type="transmembrane region" description="Helical" evidence="1">
    <location>
        <begin position="32"/>
        <end position="50"/>
    </location>
</feature>